<feature type="compositionally biased region" description="Low complexity" evidence="1">
    <location>
        <begin position="407"/>
        <end position="421"/>
    </location>
</feature>
<dbReference type="Proteomes" id="UP000187455">
    <property type="component" value="Unassembled WGS sequence"/>
</dbReference>
<evidence type="ECO:0000256" key="1">
    <source>
        <dbReference type="SAM" id="MobiDB-lite"/>
    </source>
</evidence>
<feature type="compositionally biased region" description="Polar residues" evidence="1">
    <location>
        <begin position="391"/>
        <end position="406"/>
    </location>
</feature>
<gene>
    <name evidence="2" type="ORF">AYI68_g5902</name>
</gene>
<feature type="region of interest" description="Disordered" evidence="1">
    <location>
        <begin position="388"/>
        <end position="424"/>
    </location>
</feature>
<dbReference type="AlphaFoldDB" id="A0A1R0GSY8"/>
<organism evidence="2 3">
    <name type="scientific">Smittium mucronatum</name>
    <dbReference type="NCBI Taxonomy" id="133383"/>
    <lineage>
        <taxon>Eukaryota</taxon>
        <taxon>Fungi</taxon>
        <taxon>Fungi incertae sedis</taxon>
        <taxon>Zoopagomycota</taxon>
        <taxon>Kickxellomycotina</taxon>
        <taxon>Harpellomycetes</taxon>
        <taxon>Harpellales</taxon>
        <taxon>Legeriomycetaceae</taxon>
        <taxon>Smittium</taxon>
    </lineage>
</organism>
<sequence>MSVGPKKFFASKFKKSPKPFKCFRSQVQAPSKANPTFQDDKYIYEIVIIHQNERGLVGIDPSPWSDITNKKALVPIDFSELTVEWEWVSPRWLVHITPNTDFNGWSYATTFGSVYWHSDRSRLAYFVRRRRWFRVKRKLKKPPFDITPKDETFVNPEYREELCYMESWKDKRVGVYNDCSKVVRDPVANDFDVFIKNEIKKSLLPKIKLSSRTPSISTTASYYPELSSSMSTRSLNLRGSYDLLDTDEGIGNFRLGKNRRCMSTCDLSSYSKVSNFDHCNPLLSHKIYSVESGATVKDSKTNPLAHDLYMHNMVPLIQNHHISPSLTPNSLTPHHHSASQSPFLNVSKFDIKSIIYNEPLPFCSKCSKHATFKPQDLSSRRNSLVHHALSPVSSRHNNSNTFSGRVSESSDNSLSSTSTKSGMKHYSYPPTPLYDAPVSDTESELDDFYSTYSQPFVISPNVDCADDECAYCDRNSIEPQVALLQDDLYTKDQDVDASSDGLLLEISSAKEDDSNAYMNLRIDKAISKVVKLESTILGDIPKNISRRSDRAILSSLSKNMDPSLGSKSLVFNSTVLWILVPNLYRNLAFECSRNMLFEIMSASSSYVLAERFTGKIVLFNCFSFDLGRIGSSMKKHNTPIDPSKKQLCPECYVNTRYDDSLCSFFYFDSKNHSLGISPNKQMNFYTRKIKPSETDLFRSCVFDSSLL</sequence>
<evidence type="ECO:0000313" key="2">
    <source>
        <dbReference type="EMBL" id="OLY80012.1"/>
    </source>
</evidence>
<reference evidence="2 3" key="1">
    <citation type="journal article" date="2016" name="Mol. Biol. Evol.">
        <title>Genome-Wide Survey of Gut Fungi (Harpellales) Reveals the First Horizontally Transferred Ubiquitin Gene from a Mosquito Host.</title>
        <authorList>
            <person name="Wang Y."/>
            <person name="White M.M."/>
            <person name="Kvist S."/>
            <person name="Moncalvo J.M."/>
        </authorList>
    </citation>
    <scope>NUCLEOTIDE SEQUENCE [LARGE SCALE GENOMIC DNA]</scope>
    <source>
        <strain evidence="2 3">ALG-7-W6</strain>
    </source>
</reference>
<proteinExistence type="predicted"/>
<dbReference type="STRING" id="133383.A0A1R0GSY8"/>
<comment type="caution">
    <text evidence="2">The sequence shown here is derived from an EMBL/GenBank/DDBJ whole genome shotgun (WGS) entry which is preliminary data.</text>
</comment>
<dbReference type="OrthoDB" id="72441at2759"/>
<accession>A0A1R0GSY8</accession>
<name>A0A1R0GSY8_9FUNG</name>
<dbReference type="EMBL" id="LSSL01003877">
    <property type="protein sequence ID" value="OLY80012.1"/>
    <property type="molecule type" value="Genomic_DNA"/>
</dbReference>
<evidence type="ECO:0000313" key="3">
    <source>
        <dbReference type="Proteomes" id="UP000187455"/>
    </source>
</evidence>
<evidence type="ECO:0008006" key="4">
    <source>
        <dbReference type="Google" id="ProtNLM"/>
    </source>
</evidence>
<protein>
    <recommendedName>
        <fullName evidence="4">Meiotically up-regulated gene 65 protein</fullName>
    </recommendedName>
</protein>
<keyword evidence="3" id="KW-1185">Reference proteome</keyword>